<dbReference type="GO" id="GO:0003700">
    <property type="term" value="F:DNA-binding transcription factor activity"/>
    <property type="evidence" value="ECO:0007669"/>
    <property type="project" value="InterPro"/>
</dbReference>
<dbReference type="EMBL" id="SLWS01000007">
    <property type="protein sequence ID" value="TCO55832.1"/>
    <property type="molecule type" value="Genomic_DNA"/>
</dbReference>
<keyword evidence="3" id="KW-1185">Reference proteome</keyword>
<evidence type="ECO:0000313" key="3">
    <source>
        <dbReference type="Proteomes" id="UP000295680"/>
    </source>
</evidence>
<name>A0A4R2JCR6_9PSEU</name>
<dbReference type="PROSITE" id="PS50995">
    <property type="entry name" value="HTH_MARR_2"/>
    <property type="match status" value="1"/>
</dbReference>
<dbReference type="GO" id="GO:0003677">
    <property type="term" value="F:DNA binding"/>
    <property type="evidence" value="ECO:0007669"/>
    <property type="project" value="UniProtKB-KW"/>
</dbReference>
<keyword evidence="2" id="KW-0238">DNA-binding</keyword>
<accession>A0A4R2JCR6</accession>
<proteinExistence type="predicted"/>
<organism evidence="2 3">
    <name type="scientific">Actinocrispum wychmicini</name>
    <dbReference type="NCBI Taxonomy" id="1213861"/>
    <lineage>
        <taxon>Bacteria</taxon>
        <taxon>Bacillati</taxon>
        <taxon>Actinomycetota</taxon>
        <taxon>Actinomycetes</taxon>
        <taxon>Pseudonocardiales</taxon>
        <taxon>Pseudonocardiaceae</taxon>
        <taxon>Actinocrispum</taxon>
    </lineage>
</organism>
<dbReference type="PANTHER" id="PTHR39515">
    <property type="entry name" value="CONSERVED PROTEIN"/>
    <property type="match status" value="1"/>
</dbReference>
<dbReference type="RefSeq" id="WP_132121944.1">
    <property type="nucleotide sequence ID" value="NZ_SLWS01000007.1"/>
</dbReference>
<dbReference type="Pfam" id="PF01047">
    <property type="entry name" value="MarR"/>
    <property type="match status" value="1"/>
</dbReference>
<gene>
    <name evidence="2" type="ORF">EV192_107255</name>
</gene>
<dbReference type="Gene3D" id="1.10.10.10">
    <property type="entry name" value="Winged helix-like DNA-binding domain superfamily/Winged helix DNA-binding domain"/>
    <property type="match status" value="1"/>
</dbReference>
<protein>
    <submittedName>
        <fullName evidence="2">DNA-binding MarR family transcriptional regulator</fullName>
    </submittedName>
</protein>
<dbReference type="PANTHER" id="PTHR39515:SF2">
    <property type="entry name" value="HTH-TYPE TRANSCRIPTIONAL REGULATOR RV0880"/>
    <property type="match status" value="1"/>
</dbReference>
<dbReference type="InterPro" id="IPR000835">
    <property type="entry name" value="HTH_MarR-typ"/>
</dbReference>
<dbReference type="SUPFAM" id="SSF46785">
    <property type="entry name" value="Winged helix' DNA-binding domain"/>
    <property type="match status" value="1"/>
</dbReference>
<comment type="caution">
    <text evidence="2">The sequence shown here is derived from an EMBL/GenBank/DDBJ whole genome shotgun (WGS) entry which is preliminary data.</text>
</comment>
<reference evidence="2 3" key="1">
    <citation type="submission" date="2019-03" db="EMBL/GenBank/DDBJ databases">
        <title>Genomic Encyclopedia of Type Strains, Phase IV (KMG-IV): sequencing the most valuable type-strain genomes for metagenomic binning, comparative biology and taxonomic classification.</title>
        <authorList>
            <person name="Goeker M."/>
        </authorList>
    </citation>
    <scope>NUCLEOTIDE SEQUENCE [LARGE SCALE GENOMIC DNA]</scope>
    <source>
        <strain evidence="2 3">DSM 45934</strain>
    </source>
</reference>
<dbReference type="InterPro" id="IPR052526">
    <property type="entry name" value="HTH-type_Bedaq_tolerance"/>
</dbReference>
<dbReference type="OrthoDB" id="5148120at2"/>
<evidence type="ECO:0000259" key="1">
    <source>
        <dbReference type="PROSITE" id="PS50995"/>
    </source>
</evidence>
<feature type="domain" description="HTH marR-type" evidence="1">
    <location>
        <begin position="1"/>
        <end position="114"/>
    </location>
</feature>
<evidence type="ECO:0000313" key="2">
    <source>
        <dbReference type="EMBL" id="TCO55832.1"/>
    </source>
</evidence>
<dbReference type="AlphaFoldDB" id="A0A4R2JCR6"/>
<dbReference type="InterPro" id="IPR036388">
    <property type="entry name" value="WH-like_DNA-bd_sf"/>
</dbReference>
<dbReference type="SMART" id="SM00347">
    <property type="entry name" value="HTH_MARR"/>
    <property type="match status" value="1"/>
</dbReference>
<dbReference type="Proteomes" id="UP000295680">
    <property type="component" value="Unassembled WGS sequence"/>
</dbReference>
<sequence length="116" mass="12593">MTGALTLAELSVLGRLDREGATTAAALAVAERVTPQAMATVIAGLTDCGMVTRTRDTEDKRRLLVEVSDEGRQAMRGLRQENVDRLTGVLAERLTPAERRRIAQALPILIRLADLL</sequence>
<dbReference type="InterPro" id="IPR036390">
    <property type="entry name" value="WH_DNA-bd_sf"/>
</dbReference>
<dbReference type="Gene3D" id="1.10.287.100">
    <property type="match status" value="1"/>
</dbReference>